<accession>A0A5C3NB66</accession>
<proteinExistence type="predicted"/>
<feature type="region of interest" description="Disordered" evidence="1">
    <location>
        <begin position="154"/>
        <end position="190"/>
    </location>
</feature>
<protein>
    <submittedName>
        <fullName evidence="2">Uncharacterized protein</fullName>
    </submittedName>
</protein>
<gene>
    <name evidence="2" type="ORF">OE88DRAFT_1643005</name>
</gene>
<dbReference type="Proteomes" id="UP000305948">
    <property type="component" value="Unassembled WGS sequence"/>
</dbReference>
<feature type="compositionally biased region" description="Basic residues" evidence="1">
    <location>
        <begin position="180"/>
        <end position="190"/>
    </location>
</feature>
<reference evidence="2 3" key="1">
    <citation type="journal article" date="2019" name="Nat. Ecol. Evol.">
        <title>Megaphylogeny resolves global patterns of mushroom evolution.</title>
        <authorList>
            <person name="Varga T."/>
            <person name="Krizsan K."/>
            <person name="Foldi C."/>
            <person name="Dima B."/>
            <person name="Sanchez-Garcia M."/>
            <person name="Sanchez-Ramirez S."/>
            <person name="Szollosi G.J."/>
            <person name="Szarkandi J.G."/>
            <person name="Papp V."/>
            <person name="Albert L."/>
            <person name="Andreopoulos W."/>
            <person name="Angelini C."/>
            <person name="Antonin V."/>
            <person name="Barry K.W."/>
            <person name="Bougher N.L."/>
            <person name="Buchanan P."/>
            <person name="Buyck B."/>
            <person name="Bense V."/>
            <person name="Catcheside P."/>
            <person name="Chovatia M."/>
            <person name="Cooper J."/>
            <person name="Damon W."/>
            <person name="Desjardin D."/>
            <person name="Finy P."/>
            <person name="Geml J."/>
            <person name="Haridas S."/>
            <person name="Hughes K."/>
            <person name="Justo A."/>
            <person name="Karasinski D."/>
            <person name="Kautmanova I."/>
            <person name="Kiss B."/>
            <person name="Kocsube S."/>
            <person name="Kotiranta H."/>
            <person name="LaButti K.M."/>
            <person name="Lechner B.E."/>
            <person name="Liimatainen K."/>
            <person name="Lipzen A."/>
            <person name="Lukacs Z."/>
            <person name="Mihaltcheva S."/>
            <person name="Morgado L.N."/>
            <person name="Niskanen T."/>
            <person name="Noordeloos M.E."/>
            <person name="Ohm R.A."/>
            <person name="Ortiz-Santana B."/>
            <person name="Ovrebo C."/>
            <person name="Racz N."/>
            <person name="Riley R."/>
            <person name="Savchenko A."/>
            <person name="Shiryaev A."/>
            <person name="Soop K."/>
            <person name="Spirin V."/>
            <person name="Szebenyi C."/>
            <person name="Tomsovsky M."/>
            <person name="Tulloss R.E."/>
            <person name="Uehling J."/>
            <person name="Grigoriev I.V."/>
            <person name="Vagvolgyi C."/>
            <person name="Papp T."/>
            <person name="Martin F.M."/>
            <person name="Miettinen O."/>
            <person name="Hibbett D.S."/>
            <person name="Nagy L.G."/>
        </authorList>
    </citation>
    <scope>NUCLEOTIDE SEQUENCE [LARGE SCALE GENOMIC DNA]</scope>
    <source>
        <strain evidence="2 3">OMC1185</strain>
    </source>
</reference>
<name>A0A5C3NB66_9AGAM</name>
<evidence type="ECO:0000313" key="2">
    <source>
        <dbReference type="EMBL" id="TFK54522.1"/>
    </source>
</evidence>
<keyword evidence="3" id="KW-1185">Reference proteome</keyword>
<dbReference type="AlphaFoldDB" id="A0A5C3NB66"/>
<sequence>MHDMQTVFIYSSHQEFPKSVLHANLLHLGALVVEEVRVSPHGELSNQPTPDATQGSALPQVSGLARTTRHQAAVHMSLGTALVSHLHRVLVPAARLLAGGGRAADYPTNAGAKSVADTPSPPSSEQRVIEADVMKLRPDTCQTERANSVSLAVAKQDPELRQLRRHGRRSSSPPPELAGRKQRSRQHSKIRHIRDKLFVVIVNVYERDVTNPTPGVNGDNCPRL</sequence>
<dbReference type="EMBL" id="ML213506">
    <property type="protein sequence ID" value="TFK54522.1"/>
    <property type="molecule type" value="Genomic_DNA"/>
</dbReference>
<evidence type="ECO:0000313" key="3">
    <source>
        <dbReference type="Proteomes" id="UP000305948"/>
    </source>
</evidence>
<evidence type="ECO:0000256" key="1">
    <source>
        <dbReference type="SAM" id="MobiDB-lite"/>
    </source>
</evidence>
<organism evidence="2 3">
    <name type="scientific">Heliocybe sulcata</name>
    <dbReference type="NCBI Taxonomy" id="5364"/>
    <lineage>
        <taxon>Eukaryota</taxon>
        <taxon>Fungi</taxon>
        <taxon>Dikarya</taxon>
        <taxon>Basidiomycota</taxon>
        <taxon>Agaricomycotina</taxon>
        <taxon>Agaricomycetes</taxon>
        <taxon>Gloeophyllales</taxon>
        <taxon>Gloeophyllaceae</taxon>
        <taxon>Heliocybe</taxon>
    </lineage>
</organism>